<proteinExistence type="predicted"/>
<keyword evidence="3" id="KW-1185">Reference proteome</keyword>
<keyword evidence="1" id="KW-1133">Transmembrane helix</keyword>
<evidence type="ECO:0000313" key="3">
    <source>
        <dbReference type="Proteomes" id="UP001197626"/>
    </source>
</evidence>
<evidence type="ECO:0000256" key="1">
    <source>
        <dbReference type="SAM" id="Phobius"/>
    </source>
</evidence>
<accession>A0ABY3PBT5</accession>
<dbReference type="Proteomes" id="UP001197626">
    <property type="component" value="Chromosome"/>
</dbReference>
<keyword evidence="1" id="KW-0472">Membrane</keyword>
<reference evidence="2 3" key="1">
    <citation type="journal article" date="2022" name="Pathogens">
        <title>Staphylococcus ratti sp. nov. Isolated from a Lab Rat.</title>
        <authorList>
            <person name="Kovarovic V."/>
            <person name="Sedlacek I."/>
            <person name="Petras P."/>
            <person name="Kralova S."/>
            <person name="Maslanova I."/>
            <person name="Svec P."/>
            <person name="Neumann-Schaal M."/>
            <person name="Botka T."/>
            <person name="Gelbicova T."/>
            <person name="Stankova E."/>
            <person name="Doskar J."/>
            <person name="Pantucek R."/>
        </authorList>
    </citation>
    <scope>NUCLEOTIDE SEQUENCE [LARGE SCALE GENOMIC DNA]</scope>
    <source>
        <strain evidence="2 3">CCM 9025</strain>
    </source>
</reference>
<keyword evidence="1" id="KW-0812">Transmembrane</keyword>
<sequence>MILLYLLCIIIVLWLGQWINQRLLKRNKVAVAYVCFGVVLFIQGILIYHFVKAILQWLTFILKLFYK</sequence>
<dbReference type="RefSeq" id="WP_229292282.1">
    <property type="nucleotide sequence ID" value="NZ_CP086654.1"/>
</dbReference>
<feature type="transmembrane region" description="Helical" evidence="1">
    <location>
        <begin position="31"/>
        <end position="51"/>
    </location>
</feature>
<name>A0ABY3PBT5_9STAP</name>
<organism evidence="2 3">
    <name type="scientific">Staphylococcus ratti</name>
    <dbReference type="NCBI Taxonomy" id="2892440"/>
    <lineage>
        <taxon>Bacteria</taxon>
        <taxon>Bacillati</taxon>
        <taxon>Bacillota</taxon>
        <taxon>Bacilli</taxon>
        <taxon>Bacillales</taxon>
        <taxon>Staphylococcaceae</taxon>
        <taxon>Staphylococcus</taxon>
    </lineage>
</organism>
<dbReference type="EMBL" id="CP086654">
    <property type="protein sequence ID" value="UEX89777.1"/>
    <property type="molecule type" value="Genomic_DNA"/>
</dbReference>
<evidence type="ECO:0000313" key="2">
    <source>
        <dbReference type="EMBL" id="UEX89777.1"/>
    </source>
</evidence>
<gene>
    <name evidence="2" type="ORF">LN051_09435</name>
</gene>
<protein>
    <submittedName>
        <fullName evidence="2">Uncharacterized protein</fullName>
    </submittedName>
</protein>